<evidence type="ECO:0000313" key="1">
    <source>
        <dbReference type="EMBL" id="KAK2104642.1"/>
    </source>
</evidence>
<proteinExistence type="predicted"/>
<dbReference type="EMBL" id="JASSZA010000008">
    <property type="protein sequence ID" value="KAK2104642.1"/>
    <property type="molecule type" value="Genomic_DNA"/>
</dbReference>
<keyword evidence="2" id="KW-1185">Reference proteome</keyword>
<accession>A0ABQ9V5J3</accession>
<protein>
    <submittedName>
        <fullName evidence="1">Uncharacterized protein</fullName>
    </submittedName>
</protein>
<comment type="caution">
    <text evidence="1">The sequence shown here is derived from an EMBL/GenBank/DDBJ whole genome shotgun (WGS) entry which is preliminary data.</text>
</comment>
<reference evidence="1 2" key="1">
    <citation type="submission" date="2023-05" db="EMBL/GenBank/DDBJ databases">
        <title>B98-5 Cell Line De Novo Hybrid Assembly: An Optical Mapping Approach.</title>
        <authorList>
            <person name="Kananen K."/>
            <person name="Auerbach J.A."/>
            <person name="Kautto E."/>
            <person name="Blachly J.S."/>
        </authorList>
    </citation>
    <scope>NUCLEOTIDE SEQUENCE [LARGE SCALE GENOMIC DNA]</scope>
    <source>
        <strain evidence="1">B95-8</strain>
        <tissue evidence="1">Cell line</tissue>
    </source>
</reference>
<evidence type="ECO:0000313" key="2">
    <source>
        <dbReference type="Proteomes" id="UP001266305"/>
    </source>
</evidence>
<dbReference type="Proteomes" id="UP001266305">
    <property type="component" value="Unassembled WGS sequence"/>
</dbReference>
<organism evidence="1 2">
    <name type="scientific">Saguinus oedipus</name>
    <name type="common">Cotton-top tamarin</name>
    <name type="synonym">Oedipomidas oedipus</name>
    <dbReference type="NCBI Taxonomy" id="9490"/>
    <lineage>
        <taxon>Eukaryota</taxon>
        <taxon>Metazoa</taxon>
        <taxon>Chordata</taxon>
        <taxon>Craniata</taxon>
        <taxon>Vertebrata</taxon>
        <taxon>Euteleostomi</taxon>
        <taxon>Mammalia</taxon>
        <taxon>Eutheria</taxon>
        <taxon>Euarchontoglires</taxon>
        <taxon>Primates</taxon>
        <taxon>Haplorrhini</taxon>
        <taxon>Platyrrhini</taxon>
        <taxon>Cebidae</taxon>
        <taxon>Callitrichinae</taxon>
        <taxon>Saguinus</taxon>
    </lineage>
</organism>
<sequence>MPALRMLTGTEPLLKAREVEMFLVRRDSSSKHLVLCVHFPSLNESSAEVLEYTIKEEKSTNLNDHSVL</sequence>
<name>A0ABQ9V5J3_SAGOE</name>
<gene>
    <name evidence="1" type="ORF">P7K49_018498</name>
</gene>